<evidence type="ECO:0000313" key="3">
    <source>
        <dbReference type="Proteomes" id="UP001408594"/>
    </source>
</evidence>
<comment type="caution">
    <text evidence="2">The sequence shown here is derived from an EMBL/GenBank/DDBJ whole genome shotgun (WGS) entry which is preliminary data.</text>
</comment>
<dbReference type="SUPFAM" id="SSF53335">
    <property type="entry name" value="S-adenosyl-L-methionine-dependent methyltransferases"/>
    <property type="match status" value="1"/>
</dbReference>
<dbReference type="PROSITE" id="PS51257">
    <property type="entry name" value="PROKAR_LIPOPROTEIN"/>
    <property type="match status" value="1"/>
</dbReference>
<dbReference type="Proteomes" id="UP001408594">
    <property type="component" value="Unassembled WGS sequence"/>
</dbReference>
<evidence type="ECO:0008006" key="4">
    <source>
        <dbReference type="Google" id="ProtNLM"/>
    </source>
</evidence>
<evidence type="ECO:0000256" key="1">
    <source>
        <dbReference type="SAM" id="SignalP"/>
    </source>
</evidence>
<dbReference type="InterPro" id="IPR029063">
    <property type="entry name" value="SAM-dependent_MTases_sf"/>
</dbReference>
<feature type="chain" id="PRO_5046146612" description="Methyltransferase" evidence="1">
    <location>
        <begin position="19"/>
        <end position="325"/>
    </location>
</feature>
<sequence length="325" mass="34934">MKLKMLTTGLASAALVLAAAGCAEKDQSAIDQSTIDQGATETSAAAVEEVQVQDTAVERQGADAVASGTEQGAANTLQAVIAGDQRTPEYAQRDQYRHPAETIEFIGIEPDMTVVEVAPGGGWYTEILAPYLKDAGTFYAAHFPADSEAEYYQRSLQAYKDKLAADEASYGEVILTEFDPASASEIAPAGTADVVVTFRNVHNWMRGENEQQAFENFFAALKPGGVLGVVEHRAKPGTSREDMISSGYVTQDYVIQVAEQAGFELDAASEINANPKDSADHPKGVWTLPPSLRLGEEDRDKYLAIGESDRMTLRFRKPADAASTD</sequence>
<proteinExistence type="predicted"/>
<keyword evidence="1" id="KW-0732">Signal</keyword>
<keyword evidence="3" id="KW-1185">Reference proteome</keyword>
<dbReference type="Gene3D" id="3.40.50.150">
    <property type="entry name" value="Vaccinia Virus protein VP39"/>
    <property type="match status" value="1"/>
</dbReference>
<feature type="signal peptide" evidence="1">
    <location>
        <begin position="1"/>
        <end position="18"/>
    </location>
</feature>
<name>A0ABP9WRZ6_9GAMM</name>
<protein>
    <recommendedName>
        <fullName evidence="4">Methyltransferase</fullName>
    </recommendedName>
</protein>
<evidence type="ECO:0000313" key="2">
    <source>
        <dbReference type="EMBL" id="GAA5525976.1"/>
    </source>
</evidence>
<organism evidence="2 3">
    <name type="scientific">Microbulbifer aestuariivivens</name>
    <dbReference type="NCBI Taxonomy" id="1908308"/>
    <lineage>
        <taxon>Bacteria</taxon>
        <taxon>Pseudomonadati</taxon>
        <taxon>Pseudomonadota</taxon>
        <taxon>Gammaproteobacteria</taxon>
        <taxon>Cellvibrionales</taxon>
        <taxon>Microbulbiferaceae</taxon>
        <taxon>Microbulbifer</taxon>
    </lineage>
</organism>
<reference evidence="2 3" key="1">
    <citation type="submission" date="2024-02" db="EMBL/GenBank/DDBJ databases">
        <title>Microbulbifer aestuariivivens NBRC 112533.</title>
        <authorList>
            <person name="Ichikawa N."/>
            <person name="Katano-Makiyama Y."/>
            <person name="Hidaka K."/>
        </authorList>
    </citation>
    <scope>NUCLEOTIDE SEQUENCE [LARGE SCALE GENOMIC DNA]</scope>
    <source>
        <strain evidence="2 3">NBRC 112533</strain>
    </source>
</reference>
<dbReference type="RefSeq" id="WP_345552093.1">
    <property type="nucleotide sequence ID" value="NZ_BAABRT010000023.1"/>
</dbReference>
<dbReference type="EMBL" id="BAABRT010000023">
    <property type="protein sequence ID" value="GAA5525976.1"/>
    <property type="molecule type" value="Genomic_DNA"/>
</dbReference>
<gene>
    <name evidence="2" type="ORF">Maes01_02555</name>
</gene>
<accession>A0ABP9WRZ6</accession>